<comment type="similarity">
    <text evidence="1">Belongs to the CBP3 family.</text>
</comment>
<gene>
    <name evidence="4" type="ORF">RZS28_16995</name>
</gene>
<dbReference type="InterPro" id="IPR007129">
    <property type="entry name" value="Ubiqinol_cyt_c_chaperone_CPB3"/>
</dbReference>
<dbReference type="InterPro" id="IPR021150">
    <property type="entry name" value="Ubiq_cyt_c_chap"/>
</dbReference>
<evidence type="ECO:0000256" key="1">
    <source>
        <dbReference type="ARBA" id="ARBA00006407"/>
    </source>
</evidence>
<proteinExistence type="inferred from homology"/>
<dbReference type="Pfam" id="PF03981">
    <property type="entry name" value="Ubiq_cyt_C_chap"/>
    <property type="match status" value="1"/>
</dbReference>
<evidence type="ECO:0000313" key="5">
    <source>
        <dbReference type="Proteomes" id="UP001626536"/>
    </source>
</evidence>
<name>A0ABZ0HQA4_9HYPH</name>
<organism evidence="4 5">
    <name type="scientific">Methylocapsa polymorpha</name>
    <dbReference type="NCBI Taxonomy" id="3080828"/>
    <lineage>
        <taxon>Bacteria</taxon>
        <taxon>Pseudomonadati</taxon>
        <taxon>Pseudomonadota</taxon>
        <taxon>Alphaproteobacteria</taxon>
        <taxon>Hyphomicrobiales</taxon>
        <taxon>Beijerinckiaceae</taxon>
        <taxon>Methylocapsa</taxon>
    </lineage>
</organism>
<protein>
    <submittedName>
        <fullName evidence="4">Ubiquinol-cytochrome C chaperone family protein</fullName>
    </submittedName>
</protein>
<keyword evidence="5" id="KW-1185">Reference proteome</keyword>
<dbReference type="PANTHER" id="PTHR12184:SF1">
    <property type="entry name" value="UBIQUINOL-CYTOCHROME-C REDUCTASE COMPLEX ASSEMBLY FACTOR 1"/>
    <property type="match status" value="1"/>
</dbReference>
<evidence type="ECO:0000313" key="4">
    <source>
        <dbReference type="EMBL" id="WOJ89467.1"/>
    </source>
</evidence>
<sequence length="175" mass="19271">MIFPFFRRAANRRLIERLHGQIVAAARNRILFTEYAIEDTFEGRFEAVTLHAALVLRRLNAMAPPAPEMAQDLVDALFRHFEMALREMGVGDIAVPKRMKSFAEAFVGRGAAYDLALSKGETALAAALARNVYADRANPDRLARYVGAADRALAKAPIEAFTMGPVPFPEPSAIL</sequence>
<accession>A0ABZ0HQA4</accession>
<evidence type="ECO:0000259" key="3">
    <source>
        <dbReference type="Pfam" id="PF03981"/>
    </source>
</evidence>
<dbReference type="PANTHER" id="PTHR12184">
    <property type="entry name" value="UBIQUINOL-CYTOCHROME C REDUCTASE COMPLEX ASSEMBLY FACTOR 1 FAMILY MEMBER"/>
    <property type="match status" value="1"/>
</dbReference>
<reference evidence="4 5" key="1">
    <citation type="submission" date="2023-10" db="EMBL/GenBank/DDBJ databases">
        <title>Novel methanotroph of the genus Methylocapsa from a subarctic wetland.</title>
        <authorList>
            <person name="Belova S.E."/>
            <person name="Oshkin I.Y."/>
            <person name="Miroshnikov K."/>
            <person name="Dedysh S.N."/>
        </authorList>
    </citation>
    <scope>NUCLEOTIDE SEQUENCE [LARGE SCALE GENOMIC DNA]</scope>
    <source>
        <strain evidence="4 5">RX1</strain>
    </source>
</reference>
<dbReference type="EMBL" id="CP136862">
    <property type="protein sequence ID" value="WOJ89467.1"/>
    <property type="molecule type" value="Genomic_DNA"/>
</dbReference>
<dbReference type="PIRSF" id="PIRSF032079">
    <property type="entry name" value="UCP032079"/>
    <property type="match status" value="1"/>
</dbReference>
<feature type="domain" description="Ubiquinol-cytochrome c chaperone" evidence="3">
    <location>
        <begin position="34"/>
        <end position="165"/>
    </location>
</feature>
<dbReference type="InterPro" id="IPR014569">
    <property type="entry name" value="Ubq_cyt-c_CBP3-rel"/>
</dbReference>
<dbReference type="Proteomes" id="UP001626536">
    <property type="component" value="Chromosome"/>
</dbReference>
<comment type="similarity">
    <text evidence="2">Belongs to the UPF0174 family.</text>
</comment>
<evidence type="ECO:0000256" key="2">
    <source>
        <dbReference type="ARBA" id="ARBA00006436"/>
    </source>
</evidence>
<dbReference type="RefSeq" id="WP_407338909.1">
    <property type="nucleotide sequence ID" value="NZ_CP136862.1"/>
</dbReference>